<dbReference type="RefSeq" id="WP_263530558.1">
    <property type="nucleotide sequence ID" value="NZ_JAOVZB010000004.1"/>
</dbReference>
<proteinExistence type="predicted"/>
<dbReference type="Proteomes" id="UP001209713">
    <property type="component" value="Unassembled WGS sequence"/>
</dbReference>
<reference evidence="2 3" key="1">
    <citation type="submission" date="2022-10" db="EMBL/GenBank/DDBJ databases">
        <title>Marinomonas transparenta sp. nov. and Marinomonas sargassi sp. nov., isolated from marine alga (Sargassum natans (L.) Gaillon).</title>
        <authorList>
            <person name="Wang Y."/>
        </authorList>
    </citation>
    <scope>NUCLEOTIDE SEQUENCE [LARGE SCALE GENOMIC DNA]</scope>
    <source>
        <strain evidence="2 3">C2222</strain>
    </source>
</reference>
<evidence type="ECO:0000256" key="1">
    <source>
        <dbReference type="SAM" id="MobiDB-lite"/>
    </source>
</evidence>
<feature type="compositionally biased region" description="Polar residues" evidence="1">
    <location>
        <begin position="161"/>
        <end position="173"/>
    </location>
</feature>
<evidence type="ECO:0000313" key="3">
    <source>
        <dbReference type="Proteomes" id="UP001209713"/>
    </source>
</evidence>
<gene>
    <name evidence="2" type="ORF">OFY17_09835</name>
</gene>
<protein>
    <submittedName>
        <fullName evidence="2">DUF1190 domain-containing protein</fullName>
    </submittedName>
</protein>
<keyword evidence="3" id="KW-1185">Reference proteome</keyword>
<dbReference type="Pfam" id="PF06693">
    <property type="entry name" value="DUF1190"/>
    <property type="match status" value="1"/>
</dbReference>
<sequence length="198" mass="21524">MKRSKQINIAIMRKELIVRPLLKPVALAVASITLVACGNEEDVKVASSVDDCVSKTDLTQEQCEVAYQKALEEAARTAPRYNSLSACGIEFGQRYCHQSPDGFFVPYMSGFMVSNAFHHGYVYNPVFYYRNSRSSYHGRVMLSDGTVIGSAGRSSYKVPKSTLSSKPTPTRTVSRGGFGSVASAKSNWGGGKSKSWGG</sequence>
<name>A0ABT2YTF7_9GAMM</name>
<feature type="compositionally biased region" description="Gly residues" evidence="1">
    <location>
        <begin position="188"/>
        <end position="198"/>
    </location>
</feature>
<organism evidence="2 3">
    <name type="scientific">Marinomonas sargassi</name>
    <dbReference type="NCBI Taxonomy" id="2984494"/>
    <lineage>
        <taxon>Bacteria</taxon>
        <taxon>Pseudomonadati</taxon>
        <taxon>Pseudomonadota</taxon>
        <taxon>Gammaproteobacteria</taxon>
        <taxon>Oceanospirillales</taxon>
        <taxon>Oceanospirillaceae</taxon>
        <taxon>Marinomonas</taxon>
    </lineage>
</organism>
<feature type="region of interest" description="Disordered" evidence="1">
    <location>
        <begin position="158"/>
        <end position="198"/>
    </location>
</feature>
<accession>A0ABT2YTF7</accession>
<dbReference type="EMBL" id="JAOVZB010000004">
    <property type="protein sequence ID" value="MCV2403177.1"/>
    <property type="molecule type" value="Genomic_DNA"/>
</dbReference>
<dbReference type="InterPro" id="IPR009576">
    <property type="entry name" value="Biofilm_formation_YgiB"/>
</dbReference>
<evidence type="ECO:0000313" key="2">
    <source>
        <dbReference type="EMBL" id="MCV2403177.1"/>
    </source>
</evidence>
<comment type="caution">
    <text evidence="2">The sequence shown here is derived from an EMBL/GenBank/DDBJ whole genome shotgun (WGS) entry which is preliminary data.</text>
</comment>